<proteinExistence type="predicted"/>
<reference evidence="5" key="1">
    <citation type="journal article" date="2015" name="J. Biotechnol.">
        <title>Complete genome sequence of Streptomyces ambofaciens ATCC 23877, the spiramycin producer.</title>
        <authorList>
            <person name="Thibessard A."/>
            <person name="Haas D."/>
            <person name="Gerbaud C."/>
            <person name="Aigle B."/>
            <person name="Lautru S."/>
            <person name="Pernodet J.L."/>
            <person name="Leblond P."/>
        </authorList>
    </citation>
    <scope>NUCLEOTIDE SEQUENCE [LARGE SCALE GENOMIC DNA]</scope>
    <source>
        <strain evidence="5">ATCC 23877 / 3486 / DSM 40053 / JCM 4204 / NBRC 12836 / NRRL B-2516</strain>
    </source>
</reference>
<sequence>MTACPVAQFRFREPPRPWPVGTYAGLGIVCREAAASGLPVLVADSGGAPDAVLEGETGHVVDGRSVAATADRLTRLLLNPALAREMGARGRHRVRAEWSWAHSWETPRGLLLAQEAPSSPRGGVRRGRVRRRTDSVRTTRRRDELGYRGGADGGRTAARAPAQWARAVGLLGVGQRARPVRTSTRS</sequence>
<accession>A0A0K2AZ95</accession>
<gene>
    <name evidence="4" type="ORF">SAM23877_5405</name>
</gene>
<dbReference type="Pfam" id="PF00534">
    <property type="entry name" value="Glycos_transf_1"/>
    <property type="match status" value="1"/>
</dbReference>
<evidence type="ECO:0000259" key="3">
    <source>
        <dbReference type="Pfam" id="PF00534"/>
    </source>
</evidence>
<dbReference type="Gene3D" id="3.40.50.2000">
    <property type="entry name" value="Glycogen Phosphorylase B"/>
    <property type="match status" value="1"/>
</dbReference>
<keyword evidence="1" id="KW-0808">Transferase</keyword>
<dbReference type="InterPro" id="IPR050194">
    <property type="entry name" value="Glycosyltransferase_grp1"/>
</dbReference>
<evidence type="ECO:0000313" key="4">
    <source>
        <dbReference type="EMBL" id="AKZ58450.1"/>
    </source>
</evidence>
<feature type="domain" description="Glycosyl transferase family 1" evidence="3">
    <location>
        <begin position="23"/>
        <end position="92"/>
    </location>
</feature>
<dbReference type="KEGG" id="samb:SAM23877_5405"/>
<dbReference type="PANTHER" id="PTHR45947:SF3">
    <property type="entry name" value="SULFOQUINOVOSYL TRANSFERASE SQD2"/>
    <property type="match status" value="1"/>
</dbReference>
<feature type="compositionally biased region" description="Basic and acidic residues" evidence="2">
    <location>
        <begin position="132"/>
        <end position="146"/>
    </location>
</feature>
<protein>
    <recommendedName>
        <fullName evidence="3">Glycosyl transferase family 1 domain-containing protein</fullName>
    </recommendedName>
</protein>
<name>A0A0K2AZ95_STRA7</name>
<organism evidence="4 5">
    <name type="scientific">Streptomyces ambofaciens (strain ATCC 23877 / 3486 / DSM 40053 / JCM 4204 / NBRC 12836 / NRRL B-2516)</name>
    <dbReference type="NCBI Taxonomy" id="278992"/>
    <lineage>
        <taxon>Bacteria</taxon>
        <taxon>Bacillati</taxon>
        <taxon>Actinomycetota</taxon>
        <taxon>Actinomycetes</taxon>
        <taxon>Kitasatosporales</taxon>
        <taxon>Streptomycetaceae</taxon>
        <taxon>Streptomyces</taxon>
    </lineage>
</organism>
<dbReference type="PANTHER" id="PTHR45947">
    <property type="entry name" value="SULFOQUINOVOSYL TRANSFERASE SQD2"/>
    <property type="match status" value="1"/>
</dbReference>
<dbReference type="GO" id="GO:0016758">
    <property type="term" value="F:hexosyltransferase activity"/>
    <property type="evidence" value="ECO:0007669"/>
    <property type="project" value="TreeGrafter"/>
</dbReference>
<evidence type="ECO:0000256" key="2">
    <source>
        <dbReference type="SAM" id="MobiDB-lite"/>
    </source>
</evidence>
<dbReference type="EMBL" id="CP012382">
    <property type="protein sequence ID" value="AKZ58450.1"/>
    <property type="molecule type" value="Genomic_DNA"/>
</dbReference>
<dbReference type="CDD" id="cd03801">
    <property type="entry name" value="GT4_PimA-like"/>
    <property type="match status" value="1"/>
</dbReference>
<evidence type="ECO:0000313" key="5">
    <source>
        <dbReference type="Proteomes" id="UP000061018"/>
    </source>
</evidence>
<dbReference type="InterPro" id="IPR001296">
    <property type="entry name" value="Glyco_trans_1"/>
</dbReference>
<dbReference type="Proteomes" id="UP000061018">
    <property type="component" value="Chromosome"/>
</dbReference>
<dbReference type="SUPFAM" id="SSF53756">
    <property type="entry name" value="UDP-Glycosyltransferase/glycogen phosphorylase"/>
    <property type="match status" value="1"/>
</dbReference>
<evidence type="ECO:0000256" key="1">
    <source>
        <dbReference type="ARBA" id="ARBA00022679"/>
    </source>
</evidence>
<dbReference type="AlphaFoldDB" id="A0A0K2AZ95"/>
<dbReference type="STRING" id="1889.SAM40697_4901"/>
<feature type="region of interest" description="Disordered" evidence="2">
    <location>
        <begin position="115"/>
        <end position="160"/>
    </location>
</feature>